<evidence type="ECO:0000256" key="1">
    <source>
        <dbReference type="SAM" id="MobiDB-lite"/>
    </source>
</evidence>
<reference evidence="3" key="2">
    <citation type="submission" date="2020-04" db="EMBL/GenBank/DDBJ databases">
        <authorList>
            <person name="Tanveer F."/>
            <person name="Xie Y."/>
            <person name="Shinwari Z.K."/>
        </authorList>
    </citation>
    <scope>NUCLEOTIDE SEQUENCE</scope>
    <source>
        <strain evidence="3">MOSEL-ME25</strain>
    </source>
</reference>
<dbReference type="Proteomes" id="UP000527860">
    <property type="component" value="Unassembled WGS sequence"/>
</dbReference>
<keyword evidence="5" id="KW-1185">Reference proteome</keyword>
<sequence length="64" mass="7668">MAKKDKTDRMFEESSEDKLGRRDSKDDSMEDVLSDINKKRKEFYVDEETDKSVFHDNRYDSGNR</sequence>
<accession>A0A0C2HJS5</accession>
<evidence type="ECO:0000313" key="2">
    <source>
        <dbReference type="EMBL" id="KIH69826.1"/>
    </source>
</evidence>
<evidence type="ECO:0000313" key="5">
    <source>
        <dbReference type="Proteomes" id="UP000527860"/>
    </source>
</evidence>
<comment type="caution">
    <text evidence="2">The sequence shown here is derived from an EMBL/GenBank/DDBJ whole genome shotgun (WGS) entry which is preliminary data.</text>
</comment>
<evidence type="ECO:0000313" key="4">
    <source>
        <dbReference type="Proteomes" id="UP000031546"/>
    </source>
</evidence>
<organism evidence="2 4">
    <name type="scientific">Salinicoccus roseus</name>
    <dbReference type="NCBI Taxonomy" id="45670"/>
    <lineage>
        <taxon>Bacteria</taxon>
        <taxon>Bacillati</taxon>
        <taxon>Bacillota</taxon>
        <taxon>Bacilli</taxon>
        <taxon>Bacillales</taxon>
        <taxon>Staphylococcaceae</taxon>
        <taxon>Salinicoccus</taxon>
    </lineage>
</organism>
<feature type="compositionally biased region" description="Basic and acidic residues" evidence="1">
    <location>
        <begin position="1"/>
        <end position="27"/>
    </location>
</feature>
<dbReference type="STRING" id="45670.SN16_12140"/>
<dbReference type="OrthoDB" id="2390302at2"/>
<reference evidence="2 4" key="1">
    <citation type="submission" date="2015-01" db="EMBL/GenBank/DDBJ databases">
        <title>Genome sequences of high lactate-tolerant strain Salinicoccus roseus W12 with industrial interest.</title>
        <authorList>
            <person name="Wang H."/>
            <person name="Yu B."/>
        </authorList>
    </citation>
    <scope>NUCLEOTIDE SEQUENCE [LARGE SCALE GENOMIC DNA]</scope>
    <source>
        <strain evidence="2 4">W12</strain>
    </source>
</reference>
<dbReference type="GeneID" id="77846292"/>
<gene>
    <name evidence="3" type="ORF">F7P68_0001870</name>
    <name evidence="2" type="ORF">SN16_12140</name>
</gene>
<proteinExistence type="predicted"/>
<evidence type="ECO:0000313" key="3">
    <source>
        <dbReference type="EMBL" id="MDB0579287.1"/>
    </source>
</evidence>
<dbReference type="AlphaFoldDB" id="A0A0C2HJS5"/>
<dbReference type="Proteomes" id="UP000031546">
    <property type="component" value="Unassembled WGS sequence"/>
</dbReference>
<reference evidence="3" key="3">
    <citation type="submission" date="2022-12" db="EMBL/GenBank/DDBJ databases">
        <title>Genome analysis and biological profiling of marine Salinicoccus roseus MOSEL-ME25.</title>
        <authorList>
            <person name="Mirza F.T."/>
            <person name="Xie Y."/>
            <person name="Shinwari Z.K."/>
        </authorList>
    </citation>
    <scope>NUCLEOTIDE SEQUENCE</scope>
    <source>
        <strain evidence="3">MOSEL-ME25</strain>
    </source>
</reference>
<name>A0A0C2HJS5_9STAP</name>
<dbReference type="RefSeq" id="WP_040106891.1">
    <property type="nucleotide sequence ID" value="NZ_JABEVU030000001.1"/>
</dbReference>
<protein>
    <submittedName>
        <fullName evidence="2">Uncharacterized protein</fullName>
    </submittedName>
</protein>
<dbReference type="EMBL" id="JABEVU030000001">
    <property type="protein sequence ID" value="MDB0579287.1"/>
    <property type="molecule type" value="Genomic_DNA"/>
</dbReference>
<feature type="region of interest" description="Disordered" evidence="1">
    <location>
        <begin position="1"/>
        <end position="33"/>
    </location>
</feature>
<dbReference type="EMBL" id="JXII01000010">
    <property type="protein sequence ID" value="KIH69826.1"/>
    <property type="molecule type" value="Genomic_DNA"/>
</dbReference>